<sequence>MGDSSTAINTTIVPTDSSTPKISVKPFNGNRNLYHAFKDSIKLYLLVDEKLNTEEKKIAFVLSLLNEGEARIWRTNFLKAKHANGALNLGTYAAFMNDLDNTFKRDNEEDEALFNVHRMKQQKDESANQAVTRFCEQASLAGIDLTTNPLIHAEGASPRLAIDYLKSVLNEGLVNKVTLDINEPTDNIENWVKIALRYDKVYHQNNLLQNFRKKGPLPSRNTFIPRYPCKERNPDTMNIDRMTIEEHDNLMKKGACFFCKKPRHCTRECPNKRTNQSNQNQKRSSHDTARYI</sequence>
<reference evidence="3 4" key="1">
    <citation type="submission" date="2020-07" db="EMBL/GenBank/DDBJ databases">
        <title>Comparative genomics of pyrophilous fungi reveals a link between fire events and developmental genes.</title>
        <authorList>
            <consortium name="DOE Joint Genome Institute"/>
            <person name="Steindorff A.S."/>
            <person name="Carver A."/>
            <person name="Calhoun S."/>
            <person name="Stillman K."/>
            <person name="Liu H."/>
            <person name="Lipzen A."/>
            <person name="Pangilinan J."/>
            <person name="Labutti K."/>
            <person name="Bruns T.D."/>
            <person name="Grigoriev I.V."/>
        </authorList>
    </citation>
    <scope>NUCLEOTIDE SEQUENCE [LARGE SCALE GENOMIC DNA]</scope>
    <source>
        <strain evidence="3 4">CBS 144469</strain>
    </source>
</reference>
<gene>
    <name evidence="3" type="ORF">DFP72DRAFT_1084666</name>
</gene>
<dbReference type="InterPro" id="IPR036875">
    <property type="entry name" value="Znf_CCHC_sf"/>
</dbReference>
<organism evidence="3 4">
    <name type="scientific">Ephemerocybe angulata</name>
    <dbReference type="NCBI Taxonomy" id="980116"/>
    <lineage>
        <taxon>Eukaryota</taxon>
        <taxon>Fungi</taxon>
        <taxon>Dikarya</taxon>
        <taxon>Basidiomycota</taxon>
        <taxon>Agaricomycotina</taxon>
        <taxon>Agaricomycetes</taxon>
        <taxon>Agaricomycetidae</taxon>
        <taxon>Agaricales</taxon>
        <taxon>Agaricineae</taxon>
        <taxon>Psathyrellaceae</taxon>
        <taxon>Ephemerocybe</taxon>
    </lineage>
</organism>
<dbReference type="SUPFAM" id="SSF57756">
    <property type="entry name" value="Retrovirus zinc finger-like domains"/>
    <property type="match status" value="1"/>
</dbReference>
<dbReference type="GO" id="GO:0003676">
    <property type="term" value="F:nucleic acid binding"/>
    <property type="evidence" value="ECO:0007669"/>
    <property type="project" value="InterPro"/>
</dbReference>
<evidence type="ECO:0008006" key="5">
    <source>
        <dbReference type="Google" id="ProtNLM"/>
    </source>
</evidence>
<evidence type="ECO:0000256" key="1">
    <source>
        <dbReference type="ARBA" id="ARBA00022664"/>
    </source>
</evidence>
<evidence type="ECO:0000313" key="3">
    <source>
        <dbReference type="EMBL" id="KAF6741209.1"/>
    </source>
</evidence>
<protein>
    <recommendedName>
        <fullName evidence="5">CCHC-type domain-containing protein</fullName>
    </recommendedName>
</protein>
<dbReference type="GO" id="GO:0006397">
    <property type="term" value="P:mRNA processing"/>
    <property type="evidence" value="ECO:0007669"/>
    <property type="project" value="UniProtKB-KW"/>
</dbReference>
<feature type="compositionally biased region" description="Polar residues" evidence="2">
    <location>
        <begin position="272"/>
        <end position="282"/>
    </location>
</feature>
<name>A0A8H6H666_9AGAR</name>
<accession>A0A8H6H666</accession>
<evidence type="ECO:0000313" key="4">
    <source>
        <dbReference type="Proteomes" id="UP000521943"/>
    </source>
</evidence>
<evidence type="ECO:0000256" key="2">
    <source>
        <dbReference type="SAM" id="MobiDB-lite"/>
    </source>
</evidence>
<feature type="region of interest" description="Disordered" evidence="2">
    <location>
        <begin position="268"/>
        <end position="292"/>
    </location>
</feature>
<dbReference type="OrthoDB" id="3263571at2759"/>
<dbReference type="EMBL" id="JACGCI010000275">
    <property type="protein sequence ID" value="KAF6741209.1"/>
    <property type="molecule type" value="Genomic_DNA"/>
</dbReference>
<keyword evidence="4" id="KW-1185">Reference proteome</keyword>
<dbReference type="AlphaFoldDB" id="A0A8H6H666"/>
<comment type="caution">
    <text evidence="3">The sequence shown here is derived from an EMBL/GenBank/DDBJ whole genome shotgun (WGS) entry which is preliminary data.</text>
</comment>
<keyword evidence="1" id="KW-0507">mRNA processing</keyword>
<dbReference type="Proteomes" id="UP000521943">
    <property type="component" value="Unassembled WGS sequence"/>
</dbReference>
<proteinExistence type="predicted"/>
<dbReference type="GO" id="GO:0008270">
    <property type="term" value="F:zinc ion binding"/>
    <property type="evidence" value="ECO:0007669"/>
    <property type="project" value="InterPro"/>
</dbReference>